<gene>
    <name evidence="3" type="ORF">UFOPK2214_01294</name>
</gene>
<evidence type="ECO:0000256" key="1">
    <source>
        <dbReference type="SAM" id="MobiDB-lite"/>
    </source>
</evidence>
<proteinExistence type="predicted"/>
<keyword evidence="2" id="KW-1133">Transmembrane helix</keyword>
<feature type="region of interest" description="Disordered" evidence="1">
    <location>
        <begin position="116"/>
        <end position="163"/>
    </location>
</feature>
<feature type="transmembrane region" description="Helical" evidence="2">
    <location>
        <begin position="40"/>
        <end position="57"/>
    </location>
</feature>
<evidence type="ECO:0000313" key="3">
    <source>
        <dbReference type="EMBL" id="CAB4661877.1"/>
    </source>
</evidence>
<organism evidence="3">
    <name type="scientific">freshwater metagenome</name>
    <dbReference type="NCBI Taxonomy" id="449393"/>
    <lineage>
        <taxon>unclassified sequences</taxon>
        <taxon>metagenomes</taxon>
        <taxon>ecological metagenomes</taxon>
    </lineage>
</organism>
<sequence>MAAVERLCATGRFHLHPSHTHCKDSSSQIFCYFFNVNKSLIAIGVLVAAVFGGYQWLSNVTIDVNPASIAKNMTYEEKVKMCDALTQEGSDLDGYTAFDMCMDGMNLASQGIQNPVIPDLAQPPYTDNTTSGYSDNESVAPDMGDAQNDSVNSGESNDQNEAVVSGESVATTSFVQGLSSWSSSGFQSMMDNSYTDSPAWKYAYHLFNGRLSQRQAGGSDGSPLKMTSEGTGYRICFTSSCEMLFDRFQTQSGMLYSFNVNGVDLSNAIVANSDDSSYVCGSSGACASLRSLSWFGGTAYATIEVKVNNSSAGKAVKAAVRLITTSGQNLSLTSGTTPHATINTNAHYSVGFKNSTSPWGGEVRVKLKTSLGTDTLILPVS</sequence>
<feature type="compositionally biased region" description="Polar residues" evidence="1">
    <location>
        <begin position="147"/>
        <end position="163"/>
    </location>
</feature>
<name>A0A6J6LIL5_9ZZZZ</name>
<protein>
    <submittedName>
        <fullName evidence="3">Unannotated protein</fullName>
    </submittedName>
</protein>
<accession>A0A6J6LIL5</accession>
<keyword evidence="2" id="KW-0472">Membrane</keyword>
<feature type="compositionally biased region" description="Polar residues" evidence="1">
    <location>
        <begin position="125"/>
        <end position="137"/>
    </location>
</feature>
<evidence type="ECO:0000256" key="2">
    <source>
        <dbReference type="SAM" id="Phobius"/>
    </source>
</evidence>
<dbReference type="AlphaFoldDB" id="A0A6J6LIL5"/>
<reference evidence="3" key="1">
    <citation type="submission" date="2020-05" db="EMBL/GenBank/DDBJ databases">
        <authorList>
            <person name="Chiriac C."/>
            <person name="Salcher M."/>
            <person name="Ghai R."/>
            <person name="Kavagutti S V."/>
        </authorList>
    </citation>
    <scope>NUCLEOTIDE SEQUENCE</scope>
</reference>
<keyword evidence="2" id="KW-0812">Transmembrane</keyword>
<dbReference type="EMBL" id="CAEZWJ010000055">
    <property type="protein sequence ID" value="CAB4661877.1"/>
    <property type="molecule type" value="Genomic_DNA"/>
</dbReference>